<evidence type="ECO:0000256" key="3">
    <source>
        <dbReference type="ARBA" id="ARBA00022748"/>
    </source>
</evidence>
<comment type="caution">
    <text evidence="7">The sequence shown here is derived from an EMBL/GenBank/DDBJ whole genome shotgun (WGS) entry which is preliminary data.</text>
</comment>
<dbReference type="Gene3D" id="1.25.40.10">
    <property type="entry name" value="Tetratricopeptide repeat domain"/>
    <property type="match status" value="3"/>
</dbReference>
<keyword evidence="5" id="KW-0812">Transmembrane</keyword>
<dbReference type="EMBL" id="LAZR01000098">
    <property type="protein sequence ID" value="KKN92015.1"/>
    <property type="molecule type" value="Genomic_DNA"/>
</dbReference>
<evidence type="ECO:0000256" key="5">
    <source>
        <dbReference type="SAM" id="Phobius"/>
    </source>
</evidence>
<dbReference type="InterPro" id="IPR056413">
    <property type="entry name" value="TPR_CcmH_CycH"/>
</dbReference>
<keyword evidence="3" id="KW-0201">Cytochrome c-type biogenesis</keyword>
<dbReference type="GO" id="GO:0017004">
    <property type="term" value="P:cytochrome complex assembly"/>
    <property type="evidence" value="ECO:0007669"/>
    <property type="project" value="UniProtKB-KW"/>
</dbReference>
<evidence type="ECO:0000256" key="2">
    <source>
        <dbReference type="ARBA" id="ARBA00022737"/>
    </source>
</evidence>
<dbReference type="InterPro" id="IPR011990">
    <property type="entry name" value="TPR-like_helical_dom_sf"/>
</dbReference>
<dbReference type="GO" id="GO:0005886">
    <property type="term" value="C:plasma membrane"/>
    <property type="evidence" value="ECO:0007669"/>
    <property type="project" value="TreeGrafter"/>
</dbReference>
<protein>
    <recommendedName>
        <fullName evidence="6">Cytochrome c-type biogenesis protein H TPR domain-containing protein</fullName>
    </recommendedName>
</protein>
<dbReference type="InterPro" id="IPR017560">
    <property type="entry name" value="Cyt_c_biogenesis_CcmI"/>
</dbReference>
<feature type="region of interest" description="Disordered" evidence="4">
    <location>
        <begin position="392"/>
        <end position="414"/>
    </location>
</feature>
<feature type="transmembrane region" description="Helical" evidence="5">
    <location>
        <begin position="96"/>
        <end position="118"/>
    </location>
</feature>
<dbReference type="PANTHER" id="PTHR47870">
    <property type="entry name" value="CYTOCHROME C-TYPE BIOGENESIS PROTEIN CCMH"/>
    <property type="match status" value="1"/>
</dbReference>
<keyword evidence="5" id="KW-0472">Membrane</keyword>
<keyword evidence="2" id="KW-0677">Repeat</keyword>
<sequence length="498" mass="52179">MAFWIIATGMTVAATLVALWPLFRASPDEVATRGDHDVEVYAAQLRELDADVERGVIAAGEAETARAEIGRRLLKAAGRAEGSGDGGAAGWMRPGVVAAIGVVAIAVPLGSTALYMTFGVPGLRDMPLATRQAPSPVPGTDIEGLVATAEAQLRSNPDDGRGWDVLAPIYLRLDRPDAAAIAFRNAIRLLEPTASRLSGLGEALTRAADGEVTDDAKAAFAQALTINGDYLPAHFFLALDLSQEGDYAKAEIAWAKLLDISPKDAPWMQIADAALADARQKTGTNAPSTAVAENSGPKAPGPSEADMAAASEMSVDDRQAMIKGMVSQLAARLESNPDDLEGWKRLIRSYTVLGDNEKAAQALTTASDAFPPDSAVGQEIAALGEELGLAPAETARSAPPRPSEADVAAASEMSAGDRQAMIQGMVSQLASRLESNPRDVEGWKRLIRSYKVLGETDKASDALRTAFQHFEADTAAGREIAALGQELGLADAEATQTQ</sequence>
<gene>
    <name evidence="7" type="ORF">LCGC14_0212960</name>
</gene>
<dbReference type="InterPro" id="IPR051263">
    <property type="entry name" value="C-type_cytochrome_biogenesis"/>
</dbReference>
<feature type="compositionally biased region" description="Low complexity" evidence="4">
    <location>
        <begin position="303"/>
        <end position="312"/>
    </location>
</feature>
<organism evidence="7">
    <name type="scientific">marine sediment metagenome</name>
    <dbReference type="NCBI Taxonomy" id="412755"/>
    <lineage>
        <taxon>unclassified sequences</taxon>
        <taxon>metagenomes</taxon>
        <taxon>ecological metagenomes</taxon>
    </lineage>
</organism>
<comment type="subcellular location">
    <subcellularLocation>
        <location evidence="1">Cell envelope</location>
    </subcellularLocation>
</comment>
<reference evidence="7" key="1">
    <citation type="journal article" date="2015" name="Nature">
        <title>Complex archaea that bridge the gap between prokaryotes and eukaryotes.</title>
        <authorList>
            <person name="Spang A."/>
            <person name="Saw J.H."/>
            <person name="Jorgensen S.L."/>
            <person name="Zaremba-Niedzwiedzka K."/>
            <person name="Martijn J."/>
            <person name="Lind A.E."/>
            <person name="van Eijk R."/>
            <person name="Schleper C."/>
            <person name="Guy L."/>
            <person name="Ettema T.J."/>
        </authorList>
    </citation>
    <scope>NUCLEOTIDE SEQUENCE</scope>
</reference>
<accession>A0A0F9UFM7</accession>
<proteinExistence type="predicted"/>
<keyword evidence="5" id="KW-1133">Transmembrane helix</keyword>
<dbReference type="NCBIfam" id="TIGR03142">
    <property type="entry name" value="cytochro_ccmI"/>
    <property type="match status" value="1"/>
</dbReference>
<evidence type="ECO:0000256" key="4">
    <source>
        <dbReference type="SAM" id="MobiDB-lite"/>
    </source>
</evidence>
<evidence type="ECO:0000313" key="7">
    <source>
        <dbReference type="EMBL" id="KKN92015.1"/>
    </source>
</evidence>
<dbReference type="SUPFAM" id="SSF48452">
    <property type="entry name" value="TPR-like"/>
    <property type="match status" value="1"/>
</dbReference>
<dbReference type="PANTHER" id="PTHR47870:SF1">
    <property type="entry name" value="CYTOCHROME C-TYPE BIOGENESIS PROTEIN CCMH"/>
    <property type="match status" value="1"/>
</dbReference>
<dbReference type="InterPro" id="IPR019734">
    <property type="entry name" value="TPR_rpt"/>
</dbReference>
<dbReference type="GO" id="GO:0030313">
    <property type="term" value="C:cell envelope"/>
    <property type="evidence" value="ECO:0007669"/>
    <property type="project" value="UniProtKB-SubCell"/>
</dbReference>
<dbReference type="Pfam" id="PF23914">
    <property type="entry name" value="TPR_CcmH_CycH"/>
    <property type="match status" value="1"/>
</dbReference>
<feature type="domain" description="Cytochrome c-type biogenesis protein H TPR" evidence="6">
    <location>
        <begin position="140"/>
        <end position="266"/>
    </location>
</feature>
<name>A0A0F9UFM7_9ZZZZ</name>
<evidence type="ECO:0000259" key="6">
    <source>
        <dbReference type="Pfam" id="PF23914"/>
    </source>
</evidence>
<feature type="compositionally biased region" description="Polar residues" evidence="4">
    <location>
        <begin position="281"/>
        <end position="292"/>
    </location>
</feature>
<feature type="region of interest" description="Disordered" evidence="4">
    <location>
        <begin position="279"/>
        <end position="312"/>
    </location>
</feature>
<dbReference type="AlphaFoldDB" id="A0A0F9UFM7"/>
<dbReference type="SMART" id="SM00028">
    <property type="entry name" value="TPR"/>
    <property type="match status" value="5"/>
</dbReference>
<evidence type="ECO:0000256" key="1">
    <source>
        <dbReference type="ARBA" id="ARBA00004196"/>
    </source>
</evidence>